<dbReference type="AlphaFoldDB" id="A0A286BVX2"/>
<sequence length="33" mass="4012">MATLRLQSWVFRRVRIHAYRADSGNIQIFVRLH</sequence>
<keyword evidence="2" id="KW-1185">Reference proteome</keyword>
<organism evidence="1 2">
    <name type="scientific">Candidatus Pantoea floridensis</name>
    <dbReference type="NCBI Taxonomy" id="1938870"/>
    <lineage>
        <taxon>Bacteria</taxon>
        <taxon>Pseudomonadati</taxon>
        <taxon>Pseudomonadota</taxon>
        <taxon>Gammaproteobacteria</taxon>
        <taxon>Enterobacterales</taxon>
        <taxon>Erwiniaceae</taxon>
        <taxon>Pantoea</taxon>
    </lineage>
</organism>
<dbReference type="EMBL" id="OCMY01000001">
    <property type="protein sequence ID" value="SOD38307.1"/>
    <property type="molecule type" value="Genomic_DNA"/>
</dbReference>
<proteinExistence type="predicted"/>
<protein>
    <submittedName>
        <fullName evidence="1">Uncharacterized protein</fullName>
    </submittedName>
</protein>
<evidence type="ECO:0000313" key="1">
    <source>
        <dbReference type="EMBL" id="SOD38307.1"/>
    </source>
</evidence>
<accession>A0A286BVX2</accession>
<gene>
    <name evidence="1" type="ORF">SAMN06273570_2706</name>
</gene>
<evidence type="ECO:0000313" key="2">
    <source>
        <dbReference type="Proteomes" id="UP000219271"/>
    </source>
</evidence>
<dbReference type="Proteomes" id="UP000219271">
    <property type="component" value="Unassembled WGS sequence"/>
</dbReference>
<name>A0A286BVX2_9GAMM</name>
<reference evidence="2" key="1">
    <citation type="submission" date="2017-09" db="EMBL/GenBank/DDBJ databases">
        <authorList>
            <person name="Varghese N."/>
            <person name="Submissions S."/>
        </authorList>
    </citation>
    <scope>NUCLEOTIDE SEQUENCE [LARGE SCALE GENOMIC DNA]</scope>
    <source>
        <strain evidence="2">JKS000234</strain>
    </source>
</reference>